<dbReference type="GO" id="GO:0097367">
    <property type="term" value="F:carbohydrate derivative binding"/>
    <property type="evidence" value="ECO:0007669"/>
    <property type="project" value="InterPro"/>
</dbReference>
<accession>A0A117M2W2</accession>
<name>A0A117M2W2_9BACT</name>
<evidence type="ECO:0000256" key="1">
    <source>
        <dbReference type="SAM" id="Phobius"/>
    </source>
</evidence>
<dbReference type="InterPro" id="IPR035490">
    <property type="entry name" value="GlmS/FrlB_SIS"/>
</dbReference>
<keyword evidence="1" id="KW-1133">Transmembrane helix</keyword>
<dbReference type="Gene3D" id="3.40.50.10490">
    <property type="entry name" value="Glucose-6-phosphate isomerase like protein, domain 1"/>
    <property type="match status" value="2"/>
</dbReference>
<dbReference type="CDD" id="cd05009">
    <property type="entry name" value="SIS_GlmS_GlmD_2"/>
    <property type="match status" value="1"/>
</dbReference>
<dbReference type="AlphaFoldDB" id="A0A117M2W2"/>
<reference evidence="4" key="1">
    <citation type="journal article" date="2015" name="MBio">
        <title>Genome-Resolved Metagenomic Analysis Reveals Roles for Candidate Phyla and Other Microbial Community Members in Biogeochemical Transformations in Oil Reservoirs.</title>
        <authorList>
            <person name="Hu P."/>
            <person name="Tom L."/>
            <person name="Singh A."/>
            <person name="Thomas B.C."/>
            <person name="Baker B.J."/>
            <person name="Piceno Y.M."/>
            <person name="Andersen G.L."/>
            <person name="Banfield J.F."/>
        </authorList>
    </citation>
    <scope>NUCLEOTIDE SEQUENCE [LARGE SCALE GENOMIC DNA]</scope>
</reference>
<dbReference type="Proteomes" id="UP000054092">
    <property type="component" value="Unassembled WGS sequence"/>
</dbReference>
<feature type="transmembrane region" description="Helical" evidence="1">
    <location>
        <begin position="231"/>
        <end position="253"/>
    </location>
</feature>
<dbReference type="PANTHER" id="PTHR10937">
    <property type="entry name" value="GLUCOSAMINE--FRUCTOSE-6-PHOSPHATE AMINOTRANSFERASE, ISOMERIZING"/>
    <property type="match status" value="1"/>
</dbReference>
<evidence type="ECO:0000259" key="2">
    <source>
        <dbReference type="PROSITE" id="PS51464"/>
    </source>
</evidence>
<organism evidence="3 4">
    <name type="scientific">Mesotoga prima</name>
    <dbReference type="NCBI Taxonomy" id="1184387"/>
    <lineage>
        <taxon>Bacteria</taxon>
        <taxon>Thermotogati</taxon>
        <taxon>Thermotogota</taxon>
        <taxon>Thermotogae</taxon>
        <taxon>Kosmotogales</taxon>
        <taxon>Kosmotogaceae</taxon>
        <taxon>Mesotoga</taxon>
    </lineage>
</organism>
<dbReference type="PANTHER" id="PTHR10937:SF14">
    <property type="entry name" value="FRUCTOSELYSINE 6-PHOSPHATE DEGLYCASE"/>
    <property type="match status" value="1"/>
</dbReference>
<dbReference type="GO" id="GO:0006002">
    <property type="term" value="P:fructose 6-phosphate metabolic process"/>
    <property type="evidence" value="ECO:0007669"/>
    <property type="project" value="TreeGrafter"/>
</dbReference>
<proteinExistence type="predicted"/>
<dbReference type="GO" id="GO:0004360">
    <property type="term" value="F:glutamine-fructose-6-phosphate transaminase (isomerizing) activity"/>
    <property type="evidence" value="ECO:0007669"/>
    <property type="project" value="TreeGrafter"/>
</dbReference>
<dbReference type="PATRIC" id="fig|1184387.3.peg.849"/>
<gene>
    <name evidence="3" type="ORF">XD94_0507</name>
</gene>
<keyword evidence="3" id="KW-0413">Isomerase</keyword>
<protein>
    <submittedName>
        <fullName evidence="3">Sugar isomerase (SIS)</fullName>
    </submittedName>
</protein>
<dbReference type="SUPFAM" id="SSF53697">
    <property type="entry name" value="SIS domain"/>
    <property type="match status" value="1"/>
</dbReference>
<dbReference type="EMBL" id="LGGP01000063">
    <property type="protein sequence ID" value="KUK81356.1"/>
    <property type="molecule type" value="Genomic_DNA"/>
</dbReference>
<evidence type="ECO:0000313" key="3">
    <source>
        <dbReference type="EMBL" id="KUK81356.1"/>
    </source>
</evidence>
<sequence length="370" mass="41845">MRSTEKVIRLLDRYLEVFGLTLDDFLTDAKQSVLFTAPSLEKDLSAFLEEHAGRIKDLAKAALDKGYKQIYWVGSGNSWCNLYSGDYVLNKMTDVPSKYYKSYDFIWENPARLDKEALVVLASFSGNTEDTAAALRFANEKGATTIAFTSKPDSILAREADEAIVYNSNGLFILPLAGAFIFSLEIARLKGKDVSKQLEQIAMMPKLLGRIYKEEEPRAYRLARKYQDCDLFYVLASGAAYAIGYKFGLTVFMENMRINASFMETSEFRHGPAEMLDGHKPVMVFLVGTDESRDMSERVIKIAESNGAEVIRFDAKDYGDFDPLFAPFLLMIPLQWFAVYSAYYRGIFDLDERVLMGRGKMSTGSQITWP</sequence>
<dbReference type="InterPro" id="IPR001347">
    <property type="entry name" value="SIS_dom"/>
</dbReference>
<feature type="transmembrane region" description="Helical" evidence="1">
    <location>
        <begin position="324"/>
        <end position="343"/>
    </location>
</feature>
<dbReference type="Pfam" id="PF01380">
    <property type="entry name" value="SIS"/>
    <property type="match status" value="2"/>
</dbReference>
<dbReference type="GO" id="GO:0006487">
    <property type="term" value="P:protein N-linked glycosylation"/>
    <property type="evidence" value="ECO:0007669"/>
    <property type="project" value="TreeGrafter"/>
</dbReference>
<evidence type="ECO:0000313" key="4">
    <source>
        <dbReference type="Proteomes" id="UP000054092"/>
    </source>
</evidence>
<keyword evidence="1" id="KW-0812">Transmembrane</keyword>
<dbReference type="InterPro" id="IPR046348">
    <property type="entry name" value="SIS_dom_sf"/>
</dbReference>
<keyword evidence="1" id="KW-0472">Membrane</keyword>
<dbReference type="PROSITE" id="PS51464">
    <property type="entry name" value="SIS"/>
    <property type="match status" value="1"/>
</dbReference>
<dbReference type="GO" id="GO:0006047">
    <property type="term" value="P:UDP-N-acetylglucosamine metabolic process"/>
    <property type="evidence" value="ECO:0007669"/>
    <property type="project" value="TreeGrafter"/>
</dbReference>
<dbReference type="GO" id="GO:0016853">
    <property type="term" value="F:isomerase activity"/>
    <property type="evidence" value="ECO:0007669"/>
    <property type="project" value="UniProtKB-KW"/>
</dbReference>
<feature type="domain" description="SIS" evidence="2">
    <location>
        <begin position="59"/>
        <end position="192"/>
    </location>
</feature>
<comment type="caution">
    <text evidence="3">The sequence shown here is derived from an EMBL/GenBank/DDBJ whole genome shotgun (WGS) entry which is preliminary data.</text>
</comment>